<feature type="compositionally biased region" description="Basic and acidic residues" evidence="5">
    <location>
        <begin position="188"/>
        <end position="208"/>
    </location>
</feature>
<dbReference type="Pfam" id="PF04079">
    <property type="entry name" value="SMC_ScpB"/>
    <property type="match status" value="1"/>
</dbReference>
<dbReference type="InterPro" id="IPR036390">
    <property type="entry name" value="WH_DNA-bd_sf"/>
</dbReference>
<accession>A0A2W4R7A4</accession>
<protein>
    <submittedName>
        <fullName evidence="6">SMC-Scp complex subunit ScpB</fullName>
    </submittedName>
</protein>
<dbReference type="EMBL" id="QJPH01000292">
    <property type="protein sequence ID" value="PZN79772.1"/>
    <property type="molecule type" value="Genomic_DNA"/>
</dbReference>
<dbReference type="Proteomes" id="UP000249396">
    <property type="component" value="Unassembled WGS sequence"/>
</dbReference>
<dbReference type="PIRSF" id="PIRSF019345">
    <property type="entry name" value="ScpB"/>
    <property type="match status" value="1"/>
</dbReference>
<evidence type="ECO:0000256" key="1">
    <source>
        <dbReference type="ARBA" id="ARBA00022490"/>
    </source>
</evidence>
<dbReference type="InterPro" id="IPR005234">
    <property type="entry name" value="ScpB_csome_segregation"/>
</dbReference>
<keyword evidence="2" id="KW-0132">Cell division</keyword>
<organism evidence="6 7">
    <name type="scientific">Candidatus Methylumidiphilus alinenensis</name>
    <dbReference type="NCBI Taxonomy" id="2202197"/>
    <lineage>
        <taxon>Bacteria</taxon>
        <taxon>Pseudomonadati</taxon>
        <taxon>Pseudomonadota</taxon>
        <taxon>Gammaproteobacteria</taxon>
        <taxon>Methylococcales</taxon>
        <taxon>Candidatus Methylumidiphilus</taxon>
    </lineage>
</organism>
<sequence length="208" mass="23729">MDLKDIVEAALFVAPKPLSVAELQALFPEDGQPEAAEVRSALTELAKEFDNRPIELKQVATGYRFQVRERLSPWISRLFEERPARYSKAFLETLAIIAYRQPVTRGEIEEIRGVAVSTQIVRNLMERDWVQVVGHKEVPGRPGLYATTRHFLDYFNLKGLDELPPLQTFIDRLGPIADTHLPVPDTTARYHDQTETTRQPENHTDQAP</sequence>
<keyword evidence="1" id="KW-0963">Cytoplasm</keyword>
<gene>
    <name evidence="6" type="primary">scpB</name>
    <name evidence="6" type="ORF">DM484_10760</name>
</gene>
<dbReference type="SUPFAM" id="SSF46785">
    <property type="entry name" value="Winged helix' DNA-binding domain"/>
    <property type="match status" value="2"/>
</dbReference>
<comment type="caution">
    <text evidence="6">The sequence shown here is derived from an EMBL/GenBank/DDBJ whole genome shotgun (WGS) entry which is preliminary data.</text>
</comment>
<evidence type="ECO:0000256" key="4">
    <source>
        <dbReference type="ARBA" id="ARBA00023306"/>
    </source>
</evidence>
<dbReference type="GO" id="GO:0051301">
    <property type="term" value="P:cell division"/>
    <property type="evidence" value="ECO:0007669"/>
    <property type="project" value="UniProtKB-KW"/>
</dbReference>
<keyword evidence="4" id="KW-0131">Cell cycle</keyword>
<dbReference type="InterPro" id="IPR036388">
    <property type="entry name" value="WH-like_DNA-bd_sf"/>
</dbReference>
<dbReference type="AlphaFoldDB" id="A0A2W4R7A4"/>
<dbReference type="PANTHER" id="PTHR34298">
    <property type="entry name" value="SEGREGATION AND CONDENSATION PROTEIN B"/>
    <property type="match status" value="1"/>
</dbReference>
<feature type="region of interest" description="Disordered" evidence="5">
    <location>
        <begin position="180"/>
        <end position="208"/>
    </location>
</feature>
<dbReference type="GO" id="GO:0051304">
    <property type="term" value="P:chromosome separation"/>
    <property type="evidence" value="ECO:0007669"/>
    <property type="project" value="InterPro"/>
</dbReference>
<dbReference type="Gene3D" id="1.10.10.10">
    <property type="entry name" value="Winged helix-like DNA-binding domain superfamily/Winged helix DNA-binding domain"/>
    <property type="match status" value="2"/>
</dbReference>
<evidence type="ECO:0000313" key="7">
    <source>
        <dbReference type="Proteomes" id="UP000249396"/>
    </source>
</evidence>
<evidence type="ECO:0000256" key="2">
    <source>
        <dbReference type="ARBA" id="ARBA00022618"/>
    </source>
</evidence>
<proteinExistence type="predicted"/>
<evidence type="ECO:0000256" key="5">
    <source>
        <dbReference type="SAM" id="MobiDB-lite"/>
    </source>
</evidence>
<reference evidence="6 7" key="1">
    <citation type="journal article" date="2018" name="Aquat. Microb. Ecol.">
        <title>Gammaproteobacterial methanotrophs dominate.</title>
        <authorList>
            <person name="Rissanen A.J."/>
            <person name="Saarenheimo J."/>
            <person name="Tiirola M."/>
            <person name="Peura S."/>
            <person name="Aalto S.L."/>
            <person name="Karvinen A."/>
            <person name="Nykanen H."/>
        </authorList>
    </citation>
    <scope>NUCLEOTIDE SEQUENCE [LARGE SCALE GENOMIC DNA]</scope>
    <source>
        <strain evidence="6">AMbin10</strain>
    </source>
</reference>
<name>A0A2W4R7A4_9GAMM</name>
<evidence type="ECO:0000256" key="3">
    <source>
        <dbReference type="ARBA" id="ARBA00022829"/>
    </source>
</evidence>
<dbReference type="PANTHER" id="PTHR34298:SF2">
    <property type="entry name" value="SEGREGATION AND CONDENSATION PROTEIN B"/>
    <property type="match status" value="1"/>
</dbReference>
<dbReference type="NCBIfam" id="TIGR00281">
    <property type="entry name" value="SMC-Scp complex subunit ScpB"/>
    <property type="match status" value="1"/>
</dbReference>
<evidence type="ECO:0000313" key="6">
    <source>
        <dbReference type="EMBL" id="PZN79772.1"/>
    </source>
</evidence>
<keyword evidence="3" id="KW-0159">Chromosome partition</keyword>